<comment type="caution">
    <text evidence="1">The sequence shown here is derived from an EMBL/GenBank/DDBJ whole genome shotgun (WGS) entry which is preliminary data.</text>
</comment>
<evidence type="ECO:0000313" key="1">
    <source>
        <dbReference type="EMBL" id="MBD1373096.1"/>
    </source>
</evidence>
<proteinExistence type="predicted"/>
<keyword evidence="2" id="KW-1185">Reference proteome</keyword>
<gene>
    <name evidence="1" type="ORF">IC620_12100</name>
</gene>
<protein>
    <submittedName>
        <fullName evidence="1">YheC/YheD family protein</fullName>
    </submittedName>
</protein>
<dbReference type="RefSeq" id="WP_191138749.1">
    <property type="nucleotide sequence ID" value="NZ_JACXAG020000001.1"/>
</dbReference>
<accession>A0A926RY24</accession>
<name>A0A926RY24_9BACL</name>
<evidence type="ECO:0000313" key="2">
    <source>
        <dbReference type="Proteomes" id="UP000661691"/>
    </source>
</evidence>
<reference evidence="1" key="1">
    <citation type="submission" date="2020-09" db="EMBL/GenBank/DDBJ databases">
        <title>A novel bacterium of genus Hazenella, isolated from South China Sea.</title>
        <authorList>
            <person name="Huang H."/>
            <person name="Mo K."/>
            <person name="Hu Y."/>
        </authorList>
    </citation>
    <scope>NUCLEOTIDE SEQUENCE</scope>
    <source>
        <strain evidence="1">IB182357</strain>
    </source>
</reference>
<dbReference type="Proteomes" id="UP000661691">
    <property type="component" value="Unassembled WGS sequence"/>
</dbReference>
<dbReference type="SUPFAM" id="SSF56059">
    <property type="entry name" value="Glutathione synthetase ATP-binding domain-like"/>
    <property type="match status" value="1"/>
</dbReference>
<dbReference type="InterPro" id="IPR026838">
    <property type="entry name" value="YheC/D"/>
</dbReference>
<dbReference type="Pfam" id="PF14398">
    <property type="entry name" value="ATPgrasp_YheCD"/>
    <property type="match status" value="1"/>
</dbReference>
<dbReference type="EMBL" id="JACXAH010000017">
    <property type="protein sequence ID" value="MBD1373096.1"/>
    <property type="molecule type" value="Genomic_DNA"/>
</dbReference>
<sequence length="446" mass="50693">MKLPRAGWLSLNPNRKGAAFEFVPLKRFQHQKNTFPGMIIPVTLGHHTPACVTVSRVKNKAPSPHFIPTRIKVNAKNKISLGPFVAILTSDGGSPFRGNHINFADIIRTGRKMGVTVFVITPHSILSAKENIKGYLLDHQTKLIKWKPAILPLPDVVYNRIPNRRAEQTAVAQKAIKTLQQVKQIPIYNYSFFNKWALYRELSQSEELKSFLPKTTLLTGQQNLEDLLKDYSILYLKPVEGKAGIGMMRLIRLNNGYHLAHQSSKQKKHYRKKNLAEVWSAIQKLTHDRPYIAQEGVQLATYHNQPFDIRMLLQKNGNGKWERSGTGIRIAGETAISTHVPMGGRIEDVQTVFQHAFPEDKEQILKNLEETGILFAQTIESNQNTILGEISIDFGVEKNGDIWFFEANSKPMKFDEPAIRQKSLQRIIQYSLYLSGYEQSIEEVTS</sequence>
<dbReference type="AlphaFoldDB" id="A0A926RY24"/>
<organism evidence="1 2">
    <name type="scientific">Polycladospora coralii</name>
    <dbReference type="NCBI Taxonomy" id="2771432"/>
    <lineage>
        <taxon>Bacteria</taxon>
        <taxon>Bacillati</taxon>
        <taxon>Bacillota</taxon>
        <taxon>Bacilli</taxon>
        <taxon>Bacillales</taxon>
        <taxon>Thermoactinomycetaceae</taxon>
        <taxon>Polycladospora</taxon>
    </lineage>
</organism>